<dbReference type="EMBL" id="VOHE01000015">
    <property type="protein sequence ID" value="TWT16830.1"/>
    <property type="molecule type" value="Genomic_DNA"/>
</dbReference>
<evidence type="ECO:0000256" key="1">
    <source>
        <dbReference type="ARBA" id="ARBA00022729"/>
    </source>
</evidence>
<evidence type="ECO:0000313" key="3">
    <source>
        <dbReference type="Proteomes" id="UP000315949"/>
    </source>
</evidence>
<accession>A0A5C5TUH8</accession>
<proteinExistence type="predicted"/>
<name>A0A5C5TUH8_9GAMM</name>
<keyword evidence="3" id="KW-1185">Reference proteome</keyword>
<dbReference type="AlphaFoldDB" id="A0A5C5TUH8"/>
<dbReference type="PANTHER" id="PTHR45460">
    <property type="entry name" value="SIMILAR TO CYSTEINE PROTEINASE"/>
    <property type="match status" value="1"/>
</dbReference>
<keyword evidence="1" id="KW-0732">Signal</keyword>
<organism evidence="2 3">
    <name type="scientific">Luteimonas wenzhouensis</name>
    <dbReference type="NCBI Taxonomy" id="2599615"/>
    <lineage>
        <taxon>Bacteria</taxon>
        <taxon>Pseudomonadati</taxon>
        <taxon>Pseudomonadota</taxon>
        <taxon>Gammaproteobacteria</taxon>
        <taxon>Lysobacterales</taxon>
        <taxon>Lysobacteraceae</taxon>
        <taxon>Luteimonas</taxon>
    </lineage>
</organism>
<dbReference type="PANTHER" id="PTHR45460:SF2">
    <property type="entry name" value="ALPHA 1,3 GLUCANASE, GH71 FAMILY (EUROFUNG)"/>
    <property type="match status" value="1"/>
</dbReference>
<protein>
    <recommendedName>
        <fullName evidence="4">VCBS repeat-containing protein</fullName>
    </recommendedName>
</protein>
<dbReference type="Gene3D" id="2.130.10.130">
    <property type="entry name" value="Integrin alpha, N-terminal"/>
    <property type="match status" value="2"/>
</dbReference>
<comment type="caution">
    <text evidence="2">The sequence shown here is derived from an EMBL/GenBank/DDBJ whole genome shotgun (WGS) entry which is preliminary data.</text>
</comment>
<gene>
    <name evidence="2" type="ORF">FQY79_15070</name>
</gene>
<dbReference type="RefSeq" id="WP_146313708.1">
    <property type="nucleotide sequence ID" value="NZ_VOHE01000015.1"/>
</dbReference>
<dbReference type="Proteomes" id="UP000315949">
    <property type="component" value="Unassembled WGS sequence"/>
</dbReference>
<reference evidence="2 3" key="1">
    <citation type="submission" date="2019-07" db="EMBL/GenBank/DDBJ databases">
        <title>Luteimonas sp. YD-1 nov., isolated from acidic soil.</title>
        <authorList>
            <person name="Zhou J."/>
        </authorList>
    </citation>
    <scope>NUCLEOTIDE SEQUENCE [LARGE SCALE GENOMIC DNA]</scope>
    <source>
        <strain evidence="2 3">YD-1</strain>
    </source>
</reference>
<dbReference type="Pfam" id="PF01839">
    <property type="entry name" value="FG-GAP"/>
    <property type="match status" value="1"/>
</dbReference>
<dbReference type="InterPro" id="IPR013517">
    <property type="entry name" value="FG-GAP"/>
</dbReference>
<dbReference type="InterPro" id="IPR028994">
    <property type="entry name" value="Integrin_alpha_N"/>
</dbReference>
<evidence type="ECO:0008006" key="4">
    <source>
        <dbReference type="Google" id="ProtNLM"/>
    </source>
</evidence>
<sequence length="528" mass="56739">MKPRLRIAPVLAGLVAGAALLPALAWIGLLAPAPGRAQDPPPQPVTVQEALALVETYCGACHLVPPPDVMPKRAWPRSVDTMAELADKLRGEGFIPAEALPHIKAFYYGSAPAELPRLPYLPPSTSQVRFRAGAIGATSPTPLVTHVAAGFGSVPNDLVVSDAGRGAVLRLWQRDGKWHEQVLGEFVAPAHAQVVDLDGDGRLDVVVAEMGEMRPTGEPVGKVVVLLGEPDGSFLRRDLVEGLGRVTDVRAADLDGDGDMDLAVAVFGTNNIGAIFWMENRDGAMYRRPLVPLAGALGIEPVDLDGDGLLDLVTLVSQEHEMVLAFRNLGGGRFEQVELARAPHPMFGSTSLRAVDLDRDGDIDLLFTNGDAFDLQTDPKPYHGVQWLENLGNMEFAAHDIGRFYGAVATAVGDIDGDGDLDIVASSWVNYWRDPARHTLVWYENDGHQNFTAHGIASEPAGLTSLWLADANGDGRLDILAGAFRMDLLQEMLGMPVNEDTRPAPPKGRAKEHPRLLVFENLSRDGAP</sequence>
<dbReference type="OrthoDB" id="6064584at2"/>
<dbReference type="Pfam" id="PF13517">
    <property type="entry name" value="FG-GAP_3"/>
    <property type="match status" value="3"/>
</dbReference>
<dbReference type="SUPFAM" id="SSF69318">
    <property type="entry name" value="Integrin alpha N-terminal domain"/>
    <property type="match status" value="1"/>
</dbReference>
<evidence type="ECO:0000313" key="2">
    <source>
        <dbReference type="EMBL" id="TWT16830.1"/>
    </source>
</evidence>